<reference evidence="2" key="2">
    <citation type="submission" date="2020-07" db="EMBL/GenBank/DDBJ databases">
        <authorList>
            <person name="Vera ALvarez R."/>
            <person name="Arias-Moreno D.M."/>
            <person name="Jimenez-Jacinto V."/>
            <person name="Jimenez-Bremont J.F."/>
            <person name="Swaminathan K."/>
            <person name="Moose S.P."/>
            <person name="Guerrero-Gonzalez M.L."/>
            <person name="Marino-Ramirez L."/>
            <person name="Landsman D."/>
            <person name="Rodriguez-Kessler M."/>
            <person name="Delgado-Sanchez P."/>
        </authorList>
    </citation>
    <scope>NUCLEOTIDE SEQUENCE</scope>
    <source>
        <tissue evidence="2">Cladode</tissue>
    </source>
</reference>
<feature type="compositionally biased region" description="Low complexity" evidence="1">
    <location>
        <begin position="1"/>
        <end position="13"/>
    </location>
</feature>
<feature type="region of interest" description="Disordered" evidence="1">
    <location>
        <begin position="1"/>
        <end position="66"/>
    </location>
</feature>
<proteinExistence type="predicted"/>
<evidence type="ECO:0000313" key="2">
    <source>
        <dbReference type="EMBL" id="MBA4667572.1"/>
    </source>
</evidence>
<accession>A0A7C9AG16</accession>
<feature type="compositionally biased region" description="Basic and acidic residues" evidence="1">
    <location>
        <begin position="16"/>
        <end position="33"/>
    </location>
</feature>
<organism evidence="2">
    <name type="scientific">Opuntia streptacantha</name>
    <name type="common">Prickly pear cactus</name>
    <name type="synonym">Opuntia cardona</name>
    <dbReference type="NCBI Taxonomy" id="393608"/>
    <lineage>
        <taxon>Eukaryota</taxon>
        <taxon>Viridiplantae</taxon>
        <taxon>Streptophyta</taxon>
        <taxon>Embryophyta</taxon>
        <taxon>Tracheophyta</taxon>
        <taxon>Spermatophyta</taxon>
        <taxon>Magnoliopsida</taxon>
        <taxon>eudicotyledons</taxon>
        <taxon>Gunneridae</taxon>
        <taxon>Pentapetalae</taxon>
        <taxon>Caryophyllales</taxon>
        <taxon>Cactineae</taxon>
        <taxon>Cactaceae</taxon>
        <taxon>Opuntioideae</taxon>
        <taxon>Opuntia</taxon>
    </lineage>
</organism>
<dbReference type="EMBL" id="GISG01235824">
    <property type="protein sequence ID" value="MBA4667572.1"/>
    <property type="molecule type" value="Transcribed_RNA"/>
</dbReference>
<dbReference type="AlphaFoldDB" id="A0A7C9AG16"/>
<evidence type="ECO:0000256" key="1">
    <source>
        <dbReference type="SAM" id="MobiDB-lite"/>
    </source>
</evidence>
<name>A0A7C9AG16_OPUST</name>
<protein>
    <submittedName>
        <fullName evidence="2">Uncharacterized protein</fullName>
    </submittedName>
</protein>
<reference evidence="2" key="1">
    <citation type="journal article" date="2013" name="J. Plant Res.">
        <title>Effect of fungi and light on seed germination of three Opuntia species from semiarid lands of central Mexico.</title>
        <authorList>
            <person name="Delgado-Sanchez P."/>
            <person name="Jimenez-Bremont J.F."/>
            <person name="Guerrero-Gonzalez Mde L."/>
            <person name="Flores J."/>
        </authorList>
    </citation>
    <scope>NUCLEOTIDE SEQUENCE</scope>
    <source>
        <tissue evidence="2">Cladode</tissue>
    </source>
</reference>
<sequence length="111" mass="12754">MSSSKSQKRSGSQMEESVHLETDIRSEDHEKADNVPIQIEEDDTHTTQEAVSVSQTQSMGKGKEVANEYGRRAECWKYFTEIKENGKELPVSASFAILYTRLIRVRMERRT</sequence>
<feature type="compositionally biased region" description="Polar residues" evidence="1">
    <location>
        <begin position="47"/>
        <end position="59"/>
    </location>
</feature>